<gene>
    <name evidence="2" type="ORF">GCM10010170_060420</name>
</gene>
<sequence length="72" mass="7548">MARIKALSPEQVASPLARRPYGLRNAAASLWLNAGVPPTEIARRLGHGVAVLLNVYANCVDVINAKITGALG</sequence>
<dbReference type="SUPFAM" id="SSF56349">
    <property type="entry name" value="DNA breaking-rejoining enzymes"/>
    <property type="match status" value="1"/>
</dbReference>
<proteinExistence type="predicted"/>
<name>A0ABN3GYB3_9ACTN</name>
<dbReference type="EMBL" id="BAAARV010000058">
    <property type="protein sequence ID" value="GAA2363479.1"/>
    <property type="molecule type" value="Genomic_DNA"/>
</dbReference>
<protein>
    <recommendedName>
        <fullName evidence="4">Tyr recombinase domain-containing protein</fullName>
    </recommendedName>
</protein>
<keyword evidence="3" id="KW-1185">Reference proteome</keyword>
<evidence type="ECO:0000313" key="3">
    <source>
        <dbReference type="Proteomes" id="UP001501444"/>
    </source>
</evidence>
<comment type="caution">
    <text evidence="2">The sequence shown here is derived from an EMBL/GenBank/DDBJ whole genome shotgun (WGS) entry which is preliminary data.</text>
</comment>
<organism evidence="2 3">
    <name type="scientific">Dactylosporangium salmoneum</name>
    <dbReference type="NCBI Taxonomy" id="53361"/>
    <lineage>
        <taxon>Bacteria</taxon>
        <taxon>Bacillati</taxon>
        <taxon>Actinomycetota</taxon>
        <taxon>Actinomycetes</taxon>
        <taxon>Micromonosporales</taxon>
        <taxon>Micromonosporaceae</taxon>
        <taxon>Dactylosporangium</taxon>
    </lineage>
</organism>
<dbReference type="InterPro" id="IPR011010">
    <property type="entry name" value="DNA_brk_join_enz"/>
</dbReference>
<dbReference type="Gene3D" id="1.10.443.10">
    <property type="entry name" value="Intergrase catalytic core"/>
    <property type="match status" value="1"/>
</dbReference>
<dbReference type="InterPro" id="IPR013762">
    <property type="entry name" value="Integrase-like_cat_sf"/>
</dbReference>
<evidence type="ECO:0000256" key="1">
    <source>
        <dbReference type="ARBA" id="ARBA00023172"/>
    </source>
</evidence>
<evidence type="ECO:0000313" key="2">
    <source>
        <dbReference type="EMBL" id="GAA2363479.1"/>
    </source>
</evidence>
<dbReference type="RefSeq" id="WP_344615947.1">
    <property type="nucleotide sequence ID" value="NZ_BAAARV010000058.1"/>
</dbReference>
<reference evidence="2 3" key="1">
    <citation type="journal article" date="2019" name="Int. J. Syst. Evol. Microbiol.">
        <title>The Global Catalogue of Microorganisms (GCM) 10K type strain sequencing project: providing services to taxonomists for standard genome sequencing and annotation.</title>
        <authorList>
            <consortium name="The Broad Institute Genomics Platform"/>
            <consortium name="The Broad Institute Genome Sequencing Center for Infectious Disease"/>
            <person name="Wu L."/>
            <person name="Ma J."/>
        </authorList>
    </citation>
    <scope>NUCLEOTIDE SEQUENCE [LARGE SCALE GENOMIC DNA]</scope>
    <source>
        <strain evidence="2 3">JCM 3272</strain>
    </source>
</reference>
<keyword evidence="1" id="KW-0233">DNA recombination</keyword>
<dbReference type="Proteomes" id="UP001501444">
    <property type="component" value="Unassembled WGS sequence"/>
</dbReference>
<evidence type="ECO:0008006" key="4">
    <source>
        <dbReference type="Google" id="ProtNLM"/>
    </source>
</evidence>
<accession>A0ABN3GYB3</accession>